<keyword evidence="1 2" id="KW-0732">Signal</keyword>
<reference evidence="3 4" key="1">
    <citation type="submission" date="2017-07" db="EMBL/GenBank/DDBJ databases">
        <title>Draft Genome Sequences of Select Purple Nonsulfur Bacteria.</title>
        <authorList>
            <person name="Lasarre B."/>
            <person name="Mckinlay J.B."/>
        </authorList>
    </citation>
    <scope>NUCLEOTIDE SEQUENCE [LARGE SCALE GENOMIC DNA]</scope>
    <source>
        <strain evidence="3 4">DSM 5909</strain>
    </source>
</reference>
<accession>A0A327L6I1</accession>
<dbReference type="OrthoDB" id="9799287at2"/>
<dbReference type="GO" id="GO:0055085">
    <property type="term" value="P:transmembrane transport"/>
    <property type="evidence" value="ECO:0007669"/>
    <property type="project" value="InterPro"/>
</dbReference>
<evidence type="ECO:0000313" key="3">
    <source>
        <dbReference type="EMBL" id="RAI45967.1"/>
    </source>
</evidence>
<dbReference type="RefSeq" id="WP_111417218.1">
    <property type="nucleotide sequence ID" value="NZ_NPEX01000004.1"/>
</dbReference>
<evidence type="ECO:0000256" key="1">
    <source>
        <dbReference type="ARBA" id="ARBA00022729"/>
    </source>
</evidence>
<evidence type="ECO:0000313" key="4">
    <source>
        <dbReference type="Proteomes" id="UP000249130"/>
    </source>
</evidence>
<dbReference type="AlphaFoldDB" id="A0A327L6I1"/>
<evidence type="ECO:0000256" key="2">
    <source>
        <dbReference type="SAM" id="SignalP"/>
    </source>
</evidence>
<dbReference type="SUPFAM" id="SSF53850">
    <property type="entry name" value="Periplasmic binding protein-like II"/>
    <property type="match status" value="1"/>
</dbReference>
<feature type="signal peptide" evidence="2">
    <location>
        <begin position="1"/>
        <end position="22"/>
    </location>
</feature>
<dbReference type="InterPro" id="IPR018389">
    <property type="entry name" value="DctP_fam"/>
</dbReference>
<dbReference type="InterPro" id="IPR038404">
    <property type="entry name" value="TRAP_DctP_sf"/>
</dbReference>
<gene>
    <name evidence="3" type="ORF">CH341_01240</name>
</gene>
<protein>
    <recommendedName>
        <fullName evidence="5">C4-dicarboxylate ABC transporter substrate-binding protein</fullName>
    </recommendedName>
</protein>
<dbReference type="Pfam" id="PF03480">
    <property type="entry name" value="DctP"/>
    <property type="match status" value="1"/>
</dbReference>
<name>A0A327L6I1_9BRAD</name>
<dbReference type="Proteomes" id="UP000249130">
    <property type="component" value="Unassembled WGS sequence"/>
</dbReference>
<comment type="caution">
    <text evidence="3">The sequence shown here is derived from an EMBL/GenBank/DDBJ whole genome shotgun (WGS) entry which is preliminary data.</text>
</comment>
<dbReference type="NCBIfam" id="NF037995">
    <property type="entry name" value="TRAP_S1"/>
    <property type="match status" value="1"/>
</dbReference>
<dbReference type="EMBL" id="NPEX01000004">
    <property type="protein sequence ID" value="RAI45967.1"/>
    <property type="molecule type" value="Genomic_DNA"/>
</dbReference>
<dbReference type="Gene3D" id="3.40.190.170">
    <property type="entry name" value="Bacterial extracellular solute-binding protein, family 7"/>
    <property type="match status" value="1"/>
</dbReference>
<dbReference type="PANTHER" id="PTHR33376:SF15">
    <property type="entry name" value="BLL6794 PROTEIN"/>
    <property type="match status" value="1"/>
</dbReference>
<keyword evidence="4" id="KW-1185">Reference proteome</keyword>
<evidence type="ECO:0008006" key="5">
    <source>
        <dbReference type="Google" id="ProtNLM"/>
    </source>
</evidence>
<feature type="chain" id="PRO_5016272180" description="C4-dicarboxylate ABC transporter substrate-binding protein" evidence="2">
    <location>
        <begin position="23"/>
        <end position="334"/>
    </location>
</feature>
<organism evidence="3 4">
    <name type="scientific">Rhodoplanes roseus</name>
    <dbReference type="NCBI Taxonomy" id="29409"/>
    <lineage>
        <taxon>Bacteria</taxon>
        <taxon>Pseudomonadati</taxon>
        <taxon>Pseudomonadota</taxon>
        <taxon>Alphaproteobacteria</taxon>
        <taxon>Hyphomicrobiales</taxon>
        <taxon>Nitrobacteraceae</taxon>
        <taxon>Rhodoplanes</taxon>
    </lineage>
</organism>
<dbReference type="PANTHER" id="PTHR33376">
    <property type="match status" value="1"/>
</dbReference>
<proteinExistence type="predicted"/>
<sequence>MTKRFAAILGAVLALGTGQAVADPVTLKLSFFASDTEVNYAKVIKPWVDAVNADPSGAVKIDAYPNGALGKSLPAQPQLVLDGVADIAFINPSLVPGRFPDDQVFELPGLLKDLAEGTKLYAGLVTSNSLRGYGDYHVIGSFMNANYNIFARRTIRSNADLKGMKVRIVGPIVGQTVKELGMVPILMPPNEIVEAIGRGTVDAATLVPAAVIDFGVDRVTSHSYLLDLGCGPLAMVMNRAKYDALPAEAKAALDKYSGAWINDLYVKALLAHNAGIIAGFKADPKRTVVSPSAADLAAVKAPYEKVTAAWSDKDPNNAKVLAKSRELLMQIRAK</sequence>